<name>A0AA40JAK1_BURPE</name>
<dbReference type="Proteomes" id="UP000030475">
    <property type="component" value="Unassembled WGS sequence"/>
</dbReference>
<dbReference type="EMBL" id="JQIM01000010">
    <property type="protein sequence ID" value="KGX06715.1"/>
    <property type="molecule type" value="Genomic_DNA"/>
</dbReference>
<evidence type="ECO:0000313" key="1">
    <source>
        <dbReference type="EMBL" id="KGX06715.1"/>
    </source>
</evidence>
<accession>A0AA40JAK1</accession>
<comment type="caution">
    <text evidence="1">The sequence shown here is derived from an EMBL/GenBank/DDBJ whole genome shotgun (WGS) entry which is preliminary data.</text>
</comment>
<organism evidence="1 2">
    <name type="scientific">Burkholderia pseudomallei</name>
    <name type="common">Pseudomonas pseudomallei</name>
    <dbReference type="NCBI Taxonomy" id="28450"/>
    <lineage>
        <taxon>Bacteria</taxon>
        <taxon>Pseudomonadati</taxon>
        <taxon>Pseudomonadota</taxon>
        <taxon>Betaproteobacteria</taxon>
        <taxon>Burkholderiales</taxon>
        <taxon>Burkholderiaceae</taxon>
        <taxon>Burkholderia</taxon>
        <taxon>pseudomallei group</taxon>
    </lineage>
</organism>
<protein>
    <submittedName>
        <fullName evidence="1">Uncharacterized protein</fullName>
    </submittedName>
</protein>
<reference evidence="1 2" key="1">
    <citation type="submission" date="2014-08" db="EMBL/GenBank/DDBJ databases">
        <authorList>
            <person name="Bunnell A."/>
            <person name="Chain P.S."/>
            <person name="Chertkov O."/>
            <person name="Currie B.J."/>
            <person name="Daligault H.E."/>
            <person name="Davenport K.W."/>
            <person name="Davis C."/>
            <person name="Gleasner C.D."/>
            <person name="Johnson S.L."/>
            <person name="Kaestli M."/>
            <person name="Koren S."/>
            <person name="Kunde Y.A."/>
            <person name="Mayo M."/>
            <person name="McMurry K.K."/>
            <person name="Price E.P."/>
            <person name="Reitenga K.G."/>
            <person name="Robison R."/>
            <person name="Rosovitz M.J."/>
            <person name="Sarovich D.S."/>
            <person name="Teshima H."/>
        </authorList>
    </citation>
    <scope>NUCLEOTIDE SEQUENCE [LARGE SCALE GENOMIC DNA]</scope>
    <source>
        <strain evidence="1 2">MSHR44</strain>
    </source>
</reference>
<proteinExistence type="predicted"/>
<sequence>MMMMKITDDMLTESPVDALAPRVESIIKDTMKRFSGIGKASLAAYYEEVHQYLAPLARQLERENGELRADIDRLTAIIRDQFAARRTIPNRDAIIEECAKVCDEQADFYERLNPKSGQGSYMGKLAVSRQRDCARLIRALKTTPTSDNGTS</sequence>
<dbReference type="AlphaFoldDB" id="A0AA40JAK1"/>
<evidence type="ECO:0000313" key="2">
    <source>
        <dbReference type="Proteomes" id="UP000030475"/>
    </source>
</evidence>
<dbReference type="RefSeq" id="WP_038738319.1">
    <property type="nucleotide sequence ID" value="NZ_KN323088.1"/>
</dbReference>
<gene>
    <name evidence="1" type="ORF">Y036_642</name>
</gene>